<dbReference type="AlphaFoldDB" id="A0A061D6B0"/>
<reference evidence="3" key="1">
    <citation type="journal article" date="2014" name="Nucleic Acids Res.">
        <title>The evolutionary dynamics of variant antigen genes in Babesia reveal a history of genomic innovation underlying host-parasite interaction.</title>
        <authorList>
            <person name="Jackson A.P."/>
            <person name="Otto T.D."/>
            <person name="Darby A."/>
            <person name="Ramaprasad A."/>
            <person name="Xia D."/>
            <person name="Echaide I.E."/>
            <person name="Farber M."/>
            <person name="Gahlot S."/>
            <person name="Gamble J."/>
            <person name="Gupta D."/>
            <person name="Gupta Y."/>
            <person name="Jackson L."/>
            <person name="Malandrin L."/>
            <person name="Malas T.B."/>
            <person name="Moussa E."/>
            <person name="Nair M."/>
            <person name="Reid A.J."/>
            <person name="Sanders M."/>
            <person name="Sharma J."/>
            <person name="Tracey A."/>
            <person name="Quail M.A."/>
            <person name="Weir W."/>
            <person name="Wastling J.M."/>
            <person name="Hall N."/>
            <person name="Willadsen P."/>
            <person name="Lingelbach K."/>
            <person name="Shiels B."/>
            <person name="Tait A."/>
            <person name="Berriman M."/>
            <person name="Allred D.R."/>
            <person name="Pain A."/>
        </authorList>
    </citation>
    <scope>NUCLEOTIDE SEQUENCE [LARGE SCALE GENOMIC DNA]</scope>
    <source>
        <strain evidence="3">Bond</strain>
    </source>
</reference>
<evidence type="ECO:0000313" key="2">
    <source>
        <dbReference type="EMBL" id="CDR96226.1"/>
    </source>
</evidence>
<evidence type="ECO:0000313" key="3">
    <source>
        <dbReference type="Proteomes" id="UP000033188"/>
    </source>
</evidence>
<evidence type="ECO:0000256" key="1">
    <source>
        <dbReference type="SAM" id="Phobius"/>
    </source>
</evidence>
<proteinExistence type="predicted"/>
<evidence type="ECO:0008006" key="4">
    <source>
        <dbReference type="Google" id="ProtNLM"/>
    </source>
</evidence>
<keyword evidence="3" id="KW-1185">Reference proteome</keyword>
<keyword evidence="1" id="KW-0812">Transmembrane</keyword>
<keyword evidence="1" id="KW-1133">Transmembrane helix</keyword>
<dbReference type="OrthoDB" id="411251at2759"/>
<dbReference type="RefSeq" id="XP_012768412.1">
    <property type="nucleotide sequence ID" value="XM_012912958.1"/>
</dbReference>
<gene>
    <name evidence="2" type="ORF">BBBOND_0301305</name>
</gene>
<sequence length="177" mass="19513">MFVGDCQDSREETTAVGAKLLYVIGKSCYTHKGEKLLNWDLFGPFVISLLFPLVVYLPIAGDHNGTQSVAFSLFFLFIWLLAFIAALNASLVGTYLGCLPTVSIVIYGIFPICLASIPSKFLPFFARVIVVSAATIYALLVSKKTLEAHVVKDRWVMAYQPIVFMYITAGVLIVFNS</sequence>
<organism evidence="2 3">
    <name type="scientific">Babesia bigemina</name>
    <dbReference type="NCBI Taxonomy" id="5866"/>
    <lineage>
        <taxon>Eukaryota</taxon>
        <taxon>Sar</taxon>
        <taxon>Alveolata</taxon>
        <taxon>Apicomplexa</taxon>
        <taxon>Aconoidasida</taxon>
        <taxon>Piroplasmida</taxon>
        <taxon>Babesiidae</taxon>
        <taxon>Babesia</taxon>
    </lineage>
</organism>
<dbReference type="Proteomes" id="UP000033188">
    <property type="component" value="Chromosome 3"/>
</dbReference>
<feature type="transmembrane region" description="Helical" evidence="1">
    <location>
        <begin position="69"/>
        <end position="87"/>
    </location>
</feature>
<protein>
    <recommendedName>
        <fullName evidence="4">Protein YIPF</fullName>
    </recommendedName>
</protein>
<dbReference type="OMA" id="FAFIWIM"/>
<dbReference type="GeneID" id="24564767"/>
<feature type="transmembrane region" description="Helical" evidence="1">
    <location>
        <begin position="36"/>
        <end position="57"/>
    </location>
</feature>
<accession>A0A061D6B0</accession>
<dbReference type="EMBL" id="LK391709">
    <property type="protein sequence ID" value="CDR96226.1"/>
    <property type="molecule type" value="Genomic_DNA"/>
</dbReference>
<feature type="transmembrane region" description="Helical" evidence="1">
    <location>
        <begin position="94"/>
        <end position="118"/>
    </location>
</feature>
<dbReference type="STRING" id="5866.A0A061D6B0"/>
<dbReference type="VEuPathDB" id="PiroplasmaDB:BBBOND_0301305"/>
<feature type="transmembrane region" description="Helical" evidence="1">
    <location>
        <begin position="124"/>
        <end position="142"/>
    </location>
</feature>
<keyword evidence="1" id="KW-0472">Membrane</keyword>
<dbReference type="KEGG" id="bbig:BBBOND_0301305"/>
<name>A0A061D6B0_BABBI</name>
<feature type="transmembrane region" description="Helical" evidence="1">
    <location>
        <begin position="154"/>
        <end position="175"/>
    </location>
</feature>